<sequence length="27" mass="3182">MFWLEYLGHLNERSSSSSRAPLMERAL</sequence>
<dbReference type="EMBL" id="NWUJ01000016">
    <property type="protein sequence ID" value="PFH31148.1"/>
    <property type="molecule type" value="Genomic_DNA"/>
</dbReference>
<accession>A0A2A9LXD5</accession>
<organism evidence="1 2">
    <name type="scientific">Besnoitia besnoiti</name>
    <name type="common">Apicomplexan protozoan</name>
    <dbReference type="NCBI Taxonomy" id="94643"/>
    <lineage>
        <taxon>Eukaryota</taxon>
        <taxon>Sar</taxon>
        <taxon>Alveolata</taxon>
        <taxon>Apicomplexa</taxon>
        <taxon>Conoidasida</taxon>
        <taxon>Coccidia</taxon>
        <taxon>Eucoccidiorida</taxon>
        <taxon>Eimeriorina</taxon>
        <taxon>Sarcocystidae</taxon>
        <taxon>Besnoitia</taxon>
    </lineage>
</organism>
<proteinExistence type="predicted"/>
<reference evidence="1 2" key="1">
    <citation type="submission" date="2017-09" db="EMBL/GenBank/DDBJ databases">
        <title>Genome sequencing of Besnoitia besnoiti strain Bb-Ger1.</title>
        <authorList>
            <person name="Schares G."/>
            <person name="Venepally P."/>
            <person name="Lorenzi H.A."/>
        </authorList>
    </citation>
    <scope>NUCLEOTIDE SEQUENCE [LARGE SCALE GENOMIC DNA]</scope>
    <source>
        <strain evidence="1 2">Bb-Ger1</strain>
    </source>
</reference>
<protein>
    <submittedName>
        <fullName evidence="1">Uncharacterized protein</fullName>
    </submittedName>
</protein>
<dbReference type="AlphaFoldDB" id="A0A2A9LXD5"/>
<evidence type="ECO:0000313" key="2">
    <source>
        <dbReference type="Proteomes" id="UP000224006"/>
    </source>
</evidence>
<dbReference type="GeneID" id="40308074"/>
<evidence type="ECO:0000313" key="1">
    <source>
        <dbReference type="EMBL" id="PFH31148.1"/>
    </source>
</evidence>
<dbReference type="KEGG" id="bbes:BESB_030220"/>
<comment type="caution">
    <text evidence="1">The sequence shown here is derived from an EMBL/GenBank/DDBJ whole genome shotgun (WGS) entry which is preliminary data.</text>
</comment>
<name>A0A2A9LXD5_BESBE</name>
<keyword evidence="2" id="KW-1185">Reference proteome</keyword>
<gene>
    <name evidence="1" type="ORF">BESB_030220</name>
</gene>
<dbReference type="VEuPathDB" id="ToxoDB:BESB_030220"/>
<dbReference type="Proteomes" id="UP000224006">
    <property type="component" value="Chromosome XIII"/>
</dbReference>
<dbReference type="RefSeq" id="XP_029215157.1">
    <property type="nucleotide sequence ID" value="XM_029361690.1"/>
</dbReference>